<evidence type="ECO:0000313" key="4">
    <source>
        <dbReference type="EMBL" id="OLF09669.1"/>
    </source>
</evidence>
<evidence type="ECO:0000256" key="2">
    <source>
        <dbReference type="ARBA" id="ARBA00022840"/>
    </source>
</evidence>
<dbReference type="InterPro" id="IPR036388">
    <property type="entry name" value="WH-like_DNA-bd_sf"/>
</dbReference>
<dbReference type="PRINTS" id="PR00038">
    <property type="entry name" value="HTHLUXR"/>
</dbReference>
<name>A0A7Z1AXV1_9PSEU</name>
<dbReference type="InterPro" id="IPR016032">
    <property type="entry name" value="Sig_transdc_resp-reg_C-effctor"/>
</dbReference>
<dbReference type="SMART" id="SM00421">
    <property type="entry name" value="HTH_LUXR"/>
    <property type="match status" value="1"/>
</dbReference>
<dbReference type="GO" id="GO:0005737">
    <property type="term" value="C:cytoplasm"/>
    <property type="evidence" value="ECO:0007669"/>
    <property type="project" value="TreeGrafter"/>
</dbReference>
<dbReference type="SUPFAM" id="SSF48452">
    <property type="entry name" value="TPR-like"/>
    <property type="match status" value="1"/>
</dbReference>
<evidence type="ECO:0000256" key="1">
    <source>
        <dbReference type="ARBA" id="ARBA00022741"/>
    </source>
</evidence>
<proteinExistence type="predicted"/>
<dbReference type="RefSeq" id="WP_075134060.1">
    <property type="nucleotide sequence ID" value="NZ_MSIF01000008.1"/>
</dbReference>
<feature type="domain" description="HTH luxR-type" evidence="3">
    <location>
        <begin position="735"/>
        <end position="800"/>
    </location>
</feature>
<dbReference type="Gene3D" id="3.40.50.300">
    <property type="entry name" value="P-loop containing nucleotide triphosphate hydrolases"/>
    <property type="match status" value="1"/>
</dbReference>
<dbReference type="InterPro" id="IPR041664">
    <property type="entry name" value="AAA_16"/>
</dbReference>
<evidence type="ECO:0000313" key="5">
    <source>
        <dbReference type="Proteomes" id="UP000185696"/>
    </source>
</evidence>
<evidence type="ECO:0000259" key="3">
    <source>
        <dbReference type="PROSITE" id="PS50043"/>
    </source>
</evidence>
<keyword evidence="5" id="KW-1185">Reference proteome</keyword>
<dbReference type="PANTHER" id="PTHR16305:SF35">
    <property type="entry name" value="TRANSCRIPTIONAL ACTIVATOR DOMAIN"/>
    <property type="match status" value="1"/>
</dbReference>
<dbReference type="GO" id="GO:0003677">
    <property type="term" value="F:DNA binding"/>
    <property type="evidence" value="ECO:0007669"/>
    <property type="project" value="InterPro"/>
</dbReference>
<dbReference type="SUPFAM" id="SSF52540">
    <property type="entry name" value="P-loop containing nucleoside triphosphate hydrolases"/>
    <property type="match status" value="1"/>
</dbReference>
<accession>A0A7Z1AXV1</accession>
<dbReference type="CDD" id="cd06170">
    <property type="entry name" value="LuxR_C_like"/>
    <property type="match status" value="1"/>
</dbReference>
<keyword evidence="1" id="KW-0547">Nucleotide-binding</keyword>
<dbReference type="PROSITE" id="PS50043">
    <property type="entry name" value="HTH_LUXR_2"/>
    <property type="match status" value="1"/>
</dbReference>
<dbReference type="AlphaFoldDB" id="A0A7Z1AXV1"/>
<dbReference type="EMBL" id="MSIF01000008">
    <property type="protein sequence ID" value="OLF09669.1"/>
    <property type="molecule type" value="Genomic_DNA"/>
</dbReference>
<organism evidence="4 5">
    <name type="scientific">Actinophytocola xinjiangensis</name>
    <dbReference type="NCBI Taxonomy" id="485602"/>
    <lineage>
        <taxon>Bacteria</taxon>
        <taxon>Bacillati</taxon>
        <taxon>Actinomycetota</taxon>
        <taxon>Actinomycetes</taxon>
        <taxon>Pseudonocardiales</taxon>
        <taxon>Pseudonocardiaceae</taxon>
    </lineage>
</organism>
<dbReference type="Pfam" id="PF00196">
    <property type="entry name" value="GerE"/>
    <property type="match status" value="1"/>
</dbReference>
<dbReference type="Proteomes" id="UP000185696">
    <property type="component" value="Unassembled WGS sequence"/>
</dbReference>
<dbReference type="GO" id="GO:0006355">
    <property type="term" value="P:regulation of DNA-templated transcription"/>
    <property type="evidence" value="ECO:0007669"/>
    <property type="project" value="InterPro"/>
</dbReference>
<dbReference type="PANTHER" id="PTHR16305">
    <property type="entry name" value="TESTICULAR SOLUBLE ADENYLYL CYCLASE"/>
    <property type="match status" value="1"/>
</dbReference>
<dbReference type="GO" id="GO:0004016">
    <property type="term" value="F:adenylate cyclase activity"/>
    <property type="evidence" value="ECO:0007669"/>
    <property type="project" value="TreeGrafter"/>
</dbReference>
<dbReference type="InterPro" id="IPR027417">
    <property type="entry name" value="P-loop_NTPase"/>
</dbReference>
<dbReference type="Gene3D" id="1.10.10.10">
    <property type="entry name" value="Winged helix-like DNA-binding domain superfamily/Winged helix DNA-binding domain"/>
    <property type="match status" value="1"/>
</dbReference>
<dbReference type="InterPro" id="IPR000792">
    <property type="entry name" value="Tscrpt_reg_LuxR_C"/>
</dbReference>
<protein>
    <recommendedName>
        <fullName evidence="3">HTH luxR-type domain-containing protein</fullName>
    </recommendedName>
</protein>
<dbReference type="Gene3D" id="1.25.40.10">
    <property type="entry name" value="Tetratricopeptide repeat domain"/>
    <property type="match status" value="1"/>
</dbReference>
<dbReference type="SUPFAM" id="SSF46894">
    <property type="entry name" value="C-terminal effector domain of the bipartite response regulators"/>
    <property type="match status" value="1"/>
</dbReference>
<sequence length="818" mass="87340">MALDSAALVDATTSELRRTLVGRDHELASLREVAALAGTSPHIVEIAGEPGTGKTRLLEEFRSRLHRAGWMVATTSSVVGQSLPYQVFVDALDGLLARDTELVRESLGATCADMLSVMFPSWPGAATSAPGAGHDRVDQYRVFRAVGLALEALAGSRGLLVVIDDAHHMDEGSVALLDHVVRHPPDAPLVIALAHRPRQCDVRLAAAIREVPGGASIRRMRTGPIPAEDLAGLLPAETNRVARQGLLRLAAGNPGVLLAFAATATTGPGGEPPDVRELVEGVPPALAGAPTGDFGMLSPLARLVAGAAAVAGDPFSLTVVETVAELDQRDALTGMDELLGHDIVRPFGSLRRFRFRDVVVRSVAYHAVPDAWRHGAHTRAVALFRAMNERPPVIARHLEHVARGDDPADADMLEEAARGCLFESPARAARWLGTANCLRIGQPPAAATLTLLGKALAVAGRLGESETILTGLLGADHRLSPDERVTVAEWCAKVHTLRGRPAEAAAVLHAALAEPGPADLDRSPLHLELAALAVASSGPPLTDEVRDGLRSAAEHDDRLSRLRAHLLLALSCGDSAAGHLRTALRLFGELGERERWCAQESWYLIAETHRRMDLLDSAVALFRTGLDAAVSSGQGYLRTRLATGLRRTLLALGEHEVAAEWADYARTTADTDPHTDPSATVGMDGAVAGVLVTELVLPAARQLRRTVSEYGGPEPTRLAVLDAVRRPDTAKLDAETSRLDSLSRREWEISELVSKGHTNHRIADMLMLSRKTVETYLDRIFKKLEVTSRAQIAYLIGSRARLPGCTPACTAEDPDGPE</sequence>
<comment type="caution">
    <text evidence="4">The sequence shown here is derived from an EMBL/GenBank/DDBJ whole genome shotgun (WGS) entry which is preliminary data.</text>
</comment>
<dbReference type="PROSITE" id="PS00622">
    <property type="entry name" value="HTH_LUXR_1"/>
    <property type="match status" value="1"/>
</dbReference>
<dbReference type="GO" id="GO:0005524">
    <property type="term" value="F:ATP binding"/>
    <property type="evidence" value="ECO:0007669"/>
    <property type="project" value="UniProtKB-KW"/>
</dbReference>
<keyword evidence="2" id="KW-0067">ATP-binding</keyword>
<dbReference type="InterPro" id="IPR011990">
    <property type="entry name" value="TPR-like_helical_dom_sf"/>
</dbReference>
<dbReference type="Pfam" id="PF13191">
    <property type="entry name" value="AAA_16"/>
    <property type="match status" value="1"/>
</dbReference>
<reference evidence="4 5" key="1">
    <citation type="submission" date="2016-12" db="EMBL/GenBank/DDBJ databases">
        <title>The draft genome sequence of Actinophytocola xinjiangensis.</title>
        <authorList>
            <person name="Wang W."/>
            <person name="Yuan L."/>
        </authorList>
    </citation>
    <scope>NUCLEOTIDE SEQUENCE [LARGE SCALE GENOMIC DNA]</scope>
    <source>
        <strain evidence="4 5">CGMCC 4.4663</strain>
    </source>
</reference>
<gene>
    <name evidence="4" type="ORF">BLA60_17895</name>
</gene>
<dbReference type="OrthoDB" id="4500249at2"/>